<sequence>MLACSGRPPARTPRADISVYPSIPPASVSALSRKPSMHQAPFRRESCVLLSYAITHHLLDAALLPPLLRSVRAALFPHNSPGTSSLAPPSSAAELAALRRRCAAALWSLVPASTRPVARLILLGADFASFRGGDDDELILDELERGVLVVFGDAYCNKHLVYGAVELLLVRLLPELGDKGVVELWGERIS</sequence>
<dbReference type="AlphaFoldDB" id="A0AA40BQ64"/>
<protein>
    <submittedName>
        <fullName evidence="1">Uncharacterized protein</fullName>
    </submittedName>
</protein>
<dbReference type="Proteomes" id="UP001172155">
    <property type="component" value="Unassembled WGS sequence"/>
</dbReference>
<proteinExistence type="predicted"/>
<organism evidence="1 2">
    <name type="scientific">Schizothecium vesticola</name>
    <dbReference type="NCBI Taxonomy" id="314040"/>
    <lineage>
        <taxon>Eukaryota</taxon>
        <taxon>Fungi</taxon>
        <taxon>Dikarya</taxon>
        <taxon>Ascomycota</taxon>
        <taxon>Pezizomycotina</taxon>
        <taxon>Sordariomycetes</taxon>
        <taxon>Sordariomycetidae</taxon>
        <taxon>Sordariales</taxon>
        <taxon>Schizotheciaceae</taxon>
        <taxon>Schizothecium</taxon>
    </lineage>
</organism>
<accession>A0AA40BQ64</accession>
<evidence type="ECO:0000313" key="2">
    <source>
        <dbReference type="Proteomes" id="UP001172155"/>
    </source>
</evidence>
<dbReference type="EMBL" id="JAUKUD010000007">
    <property type="protein sequence ID" value="KAK0738359.1"/>
    <property type="molecule type" value="Genomic_DNA"/>
</dbReference>
<keyword evidence="2" id="KW-1185">Reference proteome</keyword>
<reference evidence="1" key="1">
    <citation type="submission" date="2023-06" db="EMBL/GenBank/DDBJ databases">
        <title>Genome-scale phylogeny and comparative genomics of the fungal order Sordariales.</title>
        <authorList>
            <consortium name="Lawrence Berkeley National Laboratory"/>
            <person name="Hensen N."/>
            <person name="Bonometti L."/>
            <person name="Westerberg I."/>
            <person name="Brannstrom I.O."/>
            <person name="Guillou S."/>
            <person name="Cros-Aarteil S."/>
            <person name="Calhoun S."/>
            <person name="Haridas S."/>
            <person name="Kuo A."/>
            <person name="Mondo S."/>
            <person name="Pangilinan J."/>
            <person name="Riley R."/>
            <person name="LaButti K."/>
            <person name="Andreopoulos B."/>
            <person name="Lipzen A."/>
            <person name="Chen C."/>
            <person name="Yanf M."/>
            <person name="Daum C."/>
            <person name="Ng V."/>
            <person name="Clum A."/>
            <person name="Steindorff A."/>
            <person name="Ohm R."/>
            <person name="Martin F."/>
            <person name="Silar P."/>
            <person name="Natvig D."/>
            <person name="Lalanne C."/>
            <person name="Gautier V."/>
            <person name="Ament-velasquez S.L."/>
            <person name="Kruys A."/>
            <person name="Hutchinson M.I."/>
            <person name="Powell A.J."/>
            <person name="Barry K."/>
            <person name="Miller A.N."/>
            <person name="Grigoriev I.V."/>
            <person name="Debuchy R."/>
            <person name="Gladieux P."/>
            <person name="Thoren M.H."/>
            <person name="Johannesson H."/>
        </authorList>
    </citation>
    <scope>NUCLEOTIDE SEQUENCE</scope>
    <source>
        <strain evidence="1">SMH3187-1</strain>
    </source>
</reference>
<name>A0AA40BQ64_9PEZI</name>
<gene>
    <name evidence="1" type="ORF">B0T18DRAFT_394662</name>
</gene>
<comment type="caution">
    <text evidence="1">The sequence shown here is derived from an EMBL/GenBank/DDBJ whole genome shotgun (WGS) entry which is preliminary data.</text>
</comment>
<evidence type="ECO:0000313" key="1">
    <source>
        <dbReference type="EMBL" id="KAK0738359.1"/>
    </source>
</evidence>